<dbReference type="EMBL" id="JAAGOX010000002">
    <property type="protein sequence ID" value="NDW43696.1"/>
    <property type="molecule type" value="Genomic_DNA"/>
</dbReference>
<evidence type="ECO:0000259" key="1">
    <source>
        <dbReference type="PROSITE" id="PS51819"/>
    </source>
</evidence>
<comment type="caution">
    <text evidence="2">The sequence shown here is derived from an EMBL/GenBank/DDBJ whole genome shotgun (WGS) entry which is preliminary data.</text>
</comment>
<proteinExistence type="predicted"/>
<dbReference type="InterPro" id="IPR037523">
    <property type="entry name" value="VOC_core"/>
</dbReference>
<organism evidence="2">
    <name type="scientific">Ruegeria sp. PrR005</name>
    <dbReference type="NCBI Taxonomy" id="2706882"/>
    <lineage>
        <taxon>Bacteria</taxon>
        <taxon>Pseudomonadati</taxon>
        <taxon>Pseudomonadota</taxon>
        <taxon>Alphaproteobacteria</taxon>
        <taxon>Rhodobacterales</taxon>
        <taxon>Roseobacteraceae</taxon>
        <taxon>Ruegeria</taxon>
    </lineage>
</organism>
<sequence>MKLTHFSITARNADRLAAFYVSVFDCTPRRAPVTLTGARIAAGCGLPQATIRSIWLNFPGVEHPFLELHQYRQTLERGLPQVNEPGYGHLCFQIPDIQDAVRRTLRFGGALQGEITDIGAPDRPCLAVYLRDPEGNLLELEEA</sequence>
<dbReference type="CDD" id="cd06587">
    <property type="entry name" value="VOC"/>
    <property type="match status" value="1"/>
</dbReference>
<name>A0A6B2NIB2_9RHOB</name>
<dbReference type="Gene3D" id="3.10.180.10">
    <property type="entry name" value="2,3-Dihydroxybiphenyl 1,2-Dioxygenase, domain 1"/>
    <property type="match status" value="1"/>
</dbReference>
<dbReference type="RefSeq" id="WP_164127139.1">
    <property type="nucleotide sequence ID" value="NZ_JAAGOX010000002.1"/>
</dbReference>
<reference evidence="2" key="1">
    <citation type="submission" date="2020-02" db="EMBL/GenBank/DDBJ databases">
        <title>Delineation of the pyrene-degrading pathway in Roseobacter clade bacteria by genomic analysis.</title>
        <authorList>
            <person name="Zhou H."/>
            <person name="Wang H."/>
        </authorList>
    </citation>
    <scope>NUCLEOTIDE SEQUENCE</scope>
    <source>
        <strain evidence="2">PrR005</strain>
    </source>
</reference>
<dbReference type="PROSITE" id="PS51819">
    <property type="entry name" value="VOC"/>
    <property type="match status" value="1"/>
</dbReference>
<dbReference type="InterPro" id="IPR029068">
    <property type="entry name" value="Glyas_Bleomycin-R_OHBP_Dase"/>
</dbReference>
<dbReference type="InterPro" id="IPR004360">
    <property type="entry name" value="Glyas_Fos-R_dOase_dom"/>
</dbReference>
<accession>A0A6B2NIB2</accession>
<gene>
    <name evidence="2" type="ORF">G0P99_01850</name>
</gene>
<dbReference type="SUPFAM" id="SSF54593">
    <property type="entry name" value="Glyoxalase/Bleomycin resistance protein/Dihydroxybiphenyl dioxygenase"/>
    <property type="match status" value="1"/>
</dbReference>
<dbReference type="Pfam" id="PF00903">
    <property type="entry name" value="Glyoxalase"/>
    <property type="match status" value="1"/>
</dbReference>
<feature type="domain" description="VOC" evidence="1">
    <location>
        <begin position="2"/>
        <end position="143"/>
    </location>
</feature>
<dbReference type="AlphaFoldDB" id="A0A6B2NIB2"/>
<protein>
    <submittedName>
        <fullName evidence="2">VOC family protein</fullName>
    </submittedName>
</protein>
<evidence type="ECO:0000313" key="2">
    <source>
        <dbReference type="EMBL" id="NDW43696.1"/>
    </source>
</evidence>